<evidence type="ECO:0000259" key="2">
    <source>
        <dbReference type="PROSITE" id="PS50894"/>
    </source>
</evidence>
<dbReference type="GO" id="GO:0000160">
    <property type="term" value="P:phosphorelay signal transduction system"/>
    <property type="evidence" value="ECO:0007669"/>
    <property type="project" value="InterPro"/>
</dbReference>
<dbReference type="PANTHER" id="PTHR28242:SF52">
    <property type="entry name" value="PHOSPHORELAY INTERMEDIATE PROTEIN YPD1"/>
    <property type="match status" value="1"/>
</dbReference>
<dbReference type="InterPro" id="IPR036641">
    <property type="entry name" value="HPT_dom_sf"/>
</dbReference>
<keyword evidence="1" id="KW-0597">Phosphoprotein</keyword>
<dbReference type="Gene3D" id="1.20.120.160">
    <property type="entry name" value="HPT domain"/>
    <property type="match status" value="1"/>
</dbReference>
<feature type="domain" description="HPt" evidence="2">
    <location>
        <begin position="22"/>
        <end position="122"/>
    </location>
</feature>
<evidence type="ECO:0000313" key="3">
    <source>
        <dbReference type="EMBL" id="PVU96000.1"/>
    </source>
</evidence>
<dbReference type="SMART" id="SM00073">
    <property type="entry name" value="HPT"/>
    <property type="match status" value="1"/>
</dbReference>
<dbReference type="InterPro" id="IPR045871">
    <property type="entry name" value="AHP1-5/YPD1"/>
</dbReference>
<name>A0A2T9YUH0_9FUNG</name>
<dbReference type="GO" id="GO:0009927">
    <property type="term" value="F:histidine phosphotransfer kinase activity"/>
    <property type="evidence" value="ECO:0007669"/>
    <property type="project" value="InterPro"/>
</dbReference>
<dbReference type="AlphaFoldDB" id="A0A2T9YUH0"/>
<accession>A0A2T9YUH0</accession>
<dbReference type="GO" id="GO:0043424">
    <property type="term" value="F:protein histidine kinase binding"/>
    <property type="evidence" value="ECO:0007669"/>
    <property type="project" value="InterPro"/>
</dbReference>
<dbReference type="Proteomes" id="UP000245383">
    <property type="component" value="Unassembled WGS sequence"/>
</dbReference>
<sequence>MQDSEILDHNIFNQLVEMDDDEHVFLSQLILNYFKHAETTFDKIRYCINTGDLDQLSRLGHSLKGSSASIGLTRMKQACERLQVLGKYKEQVDSNMPDEYLIEAAKIELKATEIEYKRVEEMFIYFFENQ</sequence>
<dbReference type="PANTHER" id="PTHR28242">
    <property type="entry name" value="PHOSPHORELAY INTERMEDIATE PROTEIN YPD1"/>
    <property type="match status" value="1"/>
</dbReference>
<dbReference type="OrthoDB" id="1673781at2759"/>
<protein>
    <recommendedName>
        <fullName evidence="2">HPt domain-containing protein</fullName>
    </recommendedName>
</protein>
<dbReference type="GO" id="GO:0005737">
    <property type="term" value="C:cytoplasm"/>
    <property type="evidence" value="ECO:0007669"/>
    <property type="project" value="TreeGrafter"/>
</dbReference>
<dbReference type="Pfam" id="PF01627">
    <property type="entry name" value="Hpt"/>
    <property type="match status" value="1"/>
</dbReference>
<dbReference type="GO" id="GO:0005634">
    <property type="term" value="C:nucleus"/>
    <property type="evidence" value="ECO:0007669"/>
    <property type="project" value="TreeGrafter"/>
</dbReference>
<feature type="modified residue" description="Phosphohistidine" evidence="1">
    <location>
        <position position="61"/>
    </location>
</feature>
<proteinExistence type="predicted"/>
<keyword evidence="4" id="KW-1185">Reference proteome</keyword>
<evidence type="ECO:0000313" key="4">
    <source>
        <dbReference type="Proteomes" id="UP000245383"/>
    </source>
</evidence>
<reference evidence="3 4" key="1">
    <citation type="journal article" date="2018" name="MBio">
        <title>Comparative Genomics Reveals the Core Gene Toolbox for the Fungus-Insect Symbiosis.</title>
        <authorList>
            <person name="Wang Y."/>
            <person name="Stata M."/>
            <person name="Wang W."/>
            <person name="Stajich J.E."/>
            <person name="White M.M."/>
            <person name="Moncalvo J.M."/>
        </authorList>
    </citation>
    <scope>NUCLEOTIDE SEQUENCE [LARGE SCALE GENOMIC DNA]</scope>
    <source>
        <strain evidence="3 4">SWE-8-4</strain>
    </source>
</reference>
<comment type="caution">
    <text evidence="3">The sequence shown here is derived from an EMBL/GenBank/DDBJ whole genome shotgun (WGS) entry which is preliminary data.</text>
</comment>
<dbReference type="SUPFAM" id="SSF47226">
    <property type="entry name" value="Histidine-containing phosphotransfer domain, HPT domain"/>
    <property type="match status" value="1"/>
</dbReference>
<organism evidence="3 4">
    <name type="scientific">Smittium simulii</name>
    <dbReference type="NCBI Taxonomy" id="133385"/>
    <lineage>
        <taxon>Eukaryota</taxon>
        <taxon>Fungi</taxon>
        <taxon>Fungi incertae sedis</taxon>
        <taxon>Zoopagomycota</taxon>
        <taxon>Kickxellomycotina</taxon>
        <taxon>Harpellomycetes</taxon>
        <taxon>Harpellales</taxon>
        <taxon>Legeriomycetaceae</taxon>
        <taxon>Smittium</taxon>
    </lineage>
</organism>
<gene>
    <name evidence="3" type="ORF">BB561_001464</name>
</gene>
<dbReference type="STRING" id="133385.A0A2T9YUH0"/>
<evidence type="ECO:0000256" key="1">
    <source>
        <dbReference type="PROSITE-ProRule" id="PRU00110"/>
    </source>
</evidence>
<dbReference type="CDD" id="cd00088">
    <property type="entry name" value="HPT"/>
    <property type="match status" value="1"/>
</dbReference>
<dbReference type="PROSITE" id="PS50894">
    <property type="entry name" value="HPT"/>
    <property type="match status" value="1"/>
</dbReference>
<dbReference type="InterPro" id="IPR008207">
    <property type="entry name" value="Sig_transdc_His_kin_Hpt_dom"/>
</dbReference>
<dbReference type="EMBL" id="MBFR01000043">
    <property type="protein sequence ID" value="PVU96000.1"/>
    <property type="molecule type" value="Genomic_DNA"/>
</dbReference>